<keyword evidence="2" id="KW-1185">Reference proteome</keyword>
<dbReference type="AlphaFoldDB" id="A0A0N4ZGG4"/>
<proteinExistence type="predicted"/>
<feature type="transmembrane region" description="Helical" evidence="1">
    <location>
        <begin position="7"/>
        <end position="27"/>
    </location>
</feature>
<dbReference type="WBParaSite" id="PTRK_0000687300.1">
    <property type="protein sequence ID" value="PTRK_0000687300.1"/>
    <property type="gene ID" value="PTRK_0000687300"/>
</dbReference>
<protein>
    <submittedName>
        <fullName evidence="3">ZP domain-containing protein</fullName>
    </submittedName>
</protein>
<evidence type="ECO:0000313" key="2">
    <source>
        <dbReference type="Proteomes" id="UP000038045"/>
    </source>
</evidence>
<sequence length="149" mass="16625">MISKATLIAFIIIFNLIVFNWAINFIISGSLKCNGSNFQGAIVSLCDGKSETNPKITTTSKKDGSFILSADLSSQDHVYKVSIYYNCSLNNDNQSNEGVYTRQRHYDSLGLVNQNNQAQSNTEYRSPIDNIPDLINATSDARYQHCNKD</sequence>
<name>A0A0N4ZGG4_PARTI</name>
<reference evidence="3" key="1">
    <citation type="submission" date="2017-02" db="UniProtKB">
        <authorList>
            <consortium name="WormBaseParasite"/>
        </authorList>
    </citation>
    <scope>IDENTIFICATION</scope>
</reference>
<organism evidence="2 3">
    <name type="scientific">Parastrongyloides trichosuri</name>
    <name type="common">Possum-specific nematode worm</name>
    <dbReference type="NCBI Taxonomy" id="131310"/>
    <lineage>
        <taxon>Eukaryota</taxon>
        <taxon>Metazoa</taxon>
        <taxon>Ecdysozoa</taxon>
        <taxon>Nematoda</taxon>
        <taxon>Chromadorea</taxon>
        <taxon>Rhabditida</taxon>
        <taxon>Tylenchina</taxon>
        <taxon>Panagrolaimomorpha</taxon>
        <taxon>Strongyloidoidea</taxon>
        <taxon>Strongyloididae</taxon>
        <taxon>Parastrongyloides</taxon>
    </lineage>
</organism>
<evidence type="ECO:0000256" key="1">
    <source>
        <dbReference type="SAM" id="Phobius"/>
    </source>
</evidence>
<keyword evidence="1" id="KW-1133">Transmembrane helix</keyword>
<evidence type="ECO:0000313" key="3">
    <source>
        <dbReference type="WBParaSite" id="PTRK_0000687300.1"/>
    </source>
</evidence>
<dbReference type="Proteomes" id="UP000038045">
    <property type="component" value="Unplaced"/>
</dbReference>
<keyword evidence="1" id="KW-0812">Transmembrane</keyword>
<keyword evidence="1" id="KW-0472">Membrane</keyword>
<accession>A0A0N4ZGG4</accession>